<sequence>MKRGGSLAFFDSEFSKQLLQKTERKKSNTPSKLQESNGELFSQSPLQVTLNTIPVDQFELYGLMRSNKQTKQNSPAISFNNMTTQTQLIQTTIKVFHEKYETIKILKENKQCQIVQCRNLFTKEYVVAKICTQYQSYEINSEIRVSKTLQKYPHSNLMKLLEMFTDKDTHIFIYEYMYGNTLFEYMQQKHLKLNESEIKAIFKQLLKALKHLHSHNIIHRDLKLDNIMFKTKGDIKSLKLIDFGYATFLSDTKNMNSRCGTPGYVAPEIYEESQPYNQLCDIYSLGAVVHILATGKRIYSSKLTPKEICELNKKNRYEISENLKCPLLYDLITQMLQDSNNRPSVDKCLIHPYFIKLSDLKNSQEHINQQIYELALPKFKNPFKSYQ</sequence>
<reference evidence="2" key="1">
    <citation type="submission" date="2021-01" db="EMBL/GenBank/DDBJ databases">
        <authorList>
            <consortium name="Genoscope - CEA"/>
            <person name="William W."/>
        </authorList>
    </citation>
    <scope>NUCLEOTIDE SEQUENCE</scope>
</reference>
<name>A0A8S1TKG4_9CILI</name>
<dbReference type="GO" id="GO:0044773">
    <property type="term" value="P:mitotic DNA damage checkpoint signaling"/>
    <property type="evidence" value="ECO:0007669"/>
    <property type="project" value="TreeGrafter"/>
</dbReference>
<keyword evidence="3" id="KW-1185">Reference proteome</keyword>
<dbReference type="AlphaFoldDB" id="A0A8S1TKG4"/>
<dbReference type="PROSITE" id="PS00108">
    <property type="entry name" value="PROTEIN_KINASE_ST"/>
    <property type="match status" value="1"/>
</dbReference>
<gene>
    <name evidence="2" type="ORF">PPENT_87.1.T0220086</name>
</gene>
<dbReference type="EMBL" id="CAJJDO010000022">
    <property type="protein sequence ID" value="CAD8151752.1"/>
    <property type="molecule type" value="Genomic_DNA"/>
</dbReference>
<dbReference type="PANTHER" id="PTHR44167">
    <property type="entry name" value="OVARIAN-SPECIFIC SERINE/THREONINE-PROTEIN KINASE LOK-RELATED"/>
    <property type="match status" value="1"/>
</dbReference>
<dbReference type="GO" id="GO:0005737">
    <property type="term" value="C:cytoplasm"/>
    <property type="evidence" value="ECO:0007669"/>
    <property type="project" value="TreeGrafter"/>
</dbReference>
<dbReference type="PROSITE" id="PS50011">
    <property type="entry name" value="PROTEIN_KINASE_DOM"/>
    <property type="match status" value="1"/>
</dbReference>
<evidence type="ECO:0000259" key="1">
    <source>
        <dbReference type="PROSITE" id="PS50011"/>
    </source>
</evidence>
<dbReference type="InterPro" id="IPR008271">
    <property type="entry name" value="Ser/Thr_kinase_AS"/>
</dbReference>
<dbReference type="SMART" id="SM00220">
    <property type="entry name" value="S_TKc"/>
    <property type="match status" value="1"/>
</dbReference>
<organism evidence="2 3">
    <name type="scientific">Paramecium pentaurelia</name>
    <dbReference type="NCBI Taxonomy" id="43138"/>
    <lineage>
        <taxon>Eukaryota</taxon>
        <taxon>Sar</taxon>
        <taxon>Alveolata</taxon>
        <taxon>Ciliophora</taxon>
        <taxon>Intramacronucleata</taxon>
        <taxon>Oligohymenophorea</taxon>
        <taxon>Peniculida</taxon>
        <taxon>Parameciidae</taxon>
        <taxon>Paramecium</taxon>
    </lineage>
</organism>
<dbReference type="GO" id="GO:0004674">
    <property type="term" value="F:protein serine/threonine kinase activity"/>
    <property type="evidence" value="ECO:0007669"/>
    <property type="project" value="TreeGrafter"/>
</dbReference>
<dbReference type="Pfam" id="PF00069">
    <property type="entry name" value="Pkinase"/>
    <property type="match status" value="1"/>
</dbReference>
<evidence type="ECO:0000313" key="3">
    <source>
        <dbReference type="Proteomes" id="UP000689195"/>
    </source>
</evidence>
<accession>A0A8S1TKG4</accession>
<evidence type="ECO:0000313" key="2">
    <source>
        <dbReference type="EMBL" id="CAD8151752.1"/>
    </source>
</evidence>
<feature type="domain" description="Protein kinase" evidence="1">
    <location>
        <begin position="100"/>
        <end position="354"/>
    </location>
</feature>
<dbReference type="InterPro" id="IPR000719">
    <property type="entry name" value="Prot_kinase_dom"/>
</dbReference>
<comment type="caution">
    <text evidence="2">The sequence shown here is derived from an EMBL/GenBank/DDBJ whole genome shotgun (WGS) entry which is preliminary data.</text>
</comment>
<dbReference type="GO" id="GO:0005524">
    <property type="term" value="F:ATP binding"/>
    <property type="evidence" value="ECO:0007669"/>
    <property type="project" value="InterPro"/>
</dbReference>
<dbReference type="OrthoDB" id="193931at2759"/>
<dbReference type="PANTHER" id="PTHR44167:SF18">
    <property type="entry name" value="PROTEIN KINASE DOMAIN-CONTAINING PROTEIN"/>
    <property type="match status" value="1"/>
</dbReference>
<proteinExistence type="predicted"/>
<dbReference type="Proteomes" id="UP000689195">
    <property type="component" value="Unassembled WGS sequence"/>
</dbReference>
<dbReference type="GO" id="GO:0005634">
    <property type="term" value="C:nucleus"/>
    <property type="evidence" value="ECO:0007669"/>
    <property type="project" value="TreeGrafter"/>
</dbReference>
<protein>
    <recommendedName>
        <fullName evidence="1">Protein kinase domain-containing protein</fullName>
    </recommendedName>
</protein>